<accession>W5M4X5</accession>
<dbReference type="GeneTree" id="ENSGT00530000063853"/>
<evidence type="ECO:0000256" key="2">
    <source>
        <dbReference type="ARBA" id="ARBA00008377"/>
    </source>
</evidence>
<evidence type="ECO:0000313" key="10">
    <source>
        <dbReference type="Ensembl" id="ENSLOCP00000003433.1"/>
    </source>
</evidence>
<keyword evidence="3" id="KW-1003">Cell membrane</keyword>
<keyword evidence="7" id="KW-0325">Glycoprotein</keyword>
<evidence type="ECO:0000256" key="6">
    <source>
        <dbReference type="ARBA" id="ARBA00023136"/>
    </source>
</evidence>
<protein>
    <submittedName>
        <fullName evidence="10">Neuritin-like</fullName>
    </submittedName>
</protein>
<dbReference type="GO" id="GO:0098552">
    <property type="term" value="C:side of membrane"/>
    <property type="evidence" value="ECO:0007669"/>
    <property type="project" value="UniProtKB-KW"/>
</dbReference>
<dbReference type="Proteomes" id="UP000018468">
    <property type="component" value="Linkage group LG28"/>
</dbReference>
<dbReference type="Ensembl" id="ENSLOCT00000003440.1">
    <property type="protein sequence ID" value="ENSLOCP00000003433.1"/>
    <property type="gene ID" value="ENSLOCG00000002922.1"/>
</dbReference>
<dbReference type="Bgee" id="ENSLOCG00000002922">
    <property type="expression patterns" value="Expressed in brain and 4 other cell types or tissues"/>
</dbReference>
<dbReference type="AlphaFoldDB" id="W5M4X5"/>
<dbReference type="PANTHER" id="PTHR15902:SF2">
    <property type="entry name" value="NEURITIN-LIKE PROTEIN"/>
    <property type="match status" value="1"/>
</dbReference>
<dbReference type="EMBL" id="AHAT01037308">
    <property type="status" value="NOT_ANNOTATED_CDS"/>
    <property type="molecule type" value="Genomic_DNA"/>
</dbReference>
<evidence type="ECO:0000256" key="4">
    <source>
        <dbReference type="ARBA" id="ARBA00022622"/>
    </source>
</evidence>
<dbReference type="OrthoDB" id="8583477at2759"/>
<organism evidence="10 11">
    <name type="scientific">Lepisosteus oculatus</name>
    <name type="common">Spotted gar</name>
    <dbReference type="NCBI Taxonomy" id="7918"/>
    <lineage>
        <taxon>Eukaryota</taxon>
        <taxon>Metazoa</taxon>
        <taxon>Chordata</taxon>
        <taxon>Craniata</taxon>
        <taxon>Vertebrata</taxon>
        <taxon>Euteleostomi</taxon>
        <taxon>Actinopterygii</taxon>
        <taxon>Neopterygii</taxon>
        <taxon>Holostei</taxon>
        <taxon>Semionotiformes</taxon>
        <taxon>Lepisosteidae</taxon>
        <taxon>Lepisosteus</taxon>
    </lineage>
</organism>
<dbReference type="PANTHER" id="PTHR15902">
    <property type="entry name" value="NEURITIN-RELATED"/>
    <property type="match status" value="1"/>
</dbReference>
<evidence type="ECO:0000256" key="5">
    <source>
        <dbReference type="ARBA" id="ARBA00022729"/>
    </source>
</evidence>
<dbReference type="InParanoid" id="W5M4X5"/>
<evidence type="ECO:0000256" key="9">
    <source>
        <dbReference type="SAM" id="SignalP"/>
    </source>
</evidence>
<keyword evidence="4" id="KW-0336">GPI-anchor</keyword>
<comment type="similarity">
    <text evidence="2">Belongs to the neuritin family.</text>
</comment>
<sequence length="156" mass="17454">MDCSQRSLILLLFACSVFPSLGASVEGRREVHCNGIYRGFSECLLRLGDSMSRYVEEELVEEQDIDNVCAHWDEFHACGMAVISECRVEVQAVWDSLRLQSENLRFHGNLYEVCRAREQSSQHRLTGSSATRVQTKTGCIALALVIGGTLIVRAEL</sequence>
<evidence type="ECO:0000256" key="8">
    <source>
        <dbReference type="ARBA" id="ARBA00023288"/>
    </source>
</evidence>
<reference evidence="10" key="3">
    <citation type="submission" date="2025-09" db="UniProtKB">
        <authorList>
            <consortium name="Ensembl"/>
        </authorList>
    </citation>
    <scope>IDENTIFICATION</scope>
</reference>
<dbReference type="RefSeq" id="XP_015194387.1">
    <property type="nucleotide sequence ID" value="XM_015338901.2"/>
</dbReference>
<dbReference type="GO" id="GO:0005886">
    <property type="term" value="C:plasma membrane"/>
    <property type="evidence" value="ECO:0000318"/>
    <property type="project" value="GO_Central"/>
</dbReference>
<feature type="signal peptide" evidence="9">
    <location>
        <begin position="1"/>
        <end position="22"/>
    </location>
</feature>
<dbReference type="GeneID" id="102682208"/>
<proteinExistence type="inferred from homology"/>
<dbReference type="KEGG" id="loc:102682208"/>
<dbReference type="Pfam" id="PF15056">
    <property type="entry name" value="NRN1"/>
    <property type="match status" value="1"/>
</dbReference>
<dbReference type="GO" id="GO:1990138">
    <property type="term" value="P:neuron projection extension"/>
    <property type="evidence" value="ECO:0000318"/>
    <property type="project" value="GO_Central"/>
</dbReference>
<reference evidence="10" key="2">
    <citation type="submission" date="2025-08" db="UniProtKB">
        <authorList>
            <consortium name="Ensembl"/>
        </authorList>
    </citation>
    <scope>IDENTIFICATION</scope>
</reference>
<keyword evidence="6" id="KW-0472">Membrane</keyword>
<evidence type="ECO:0000256" key="1">
    <source>
        <dbReference type="ARBA" id="ARBA00004609"/>
    </source>
</evidence>
<evidence type="ECO:0000313" key="11">
    <source>
        <dbReference type="Proteomes" id="UP000018468"/>
    </source>
</evidence>
<dbReference type="HOGENOM" id="CLU_135101_1_0_1"/>
<evidence type="ECO:0000256" key="3">
    <source>
        <dbReference type="ARBA" id="ARBA00022475"/>
    </source>
</evidence>
<keyword evidence="8" id="KW-0449">Lipoprotein</keyword>
<name>W5M4X5_LEPOC</name>
<keyword evidence="11" id="KW-1185">Reference proteome</keyword>
<evidence type="ECO:0000256" key="7">
    <source>
        <dbReference type="ARBA" id="ARBA00023180"/>
    </source>
</evidence>
<reference evidence="11" key="1">
    <citation type="submission" date="2011-12" db="EMBL/GenBank/DDBJ databases">
        <title>The Draft Genome of Lepisosteus oculatus.</title>
        <authorList>
            <consortium name="The Broad Institute Genome Assembly &amp; Analysis Group"/>
            <consortium name="Computational R&amp;D Group"/>
            <consortium name="and Sequencing Platform"/>
            <person name="Di Palma F."/>
            <person name="Alfoldi J."/>
            <person name="Johnson J."/>
            <person name="Berlin A."/>
            <person name="Gnerre S."/>
            <person name="Jaffe D."/>
            <person name="MacCallum I."/>
            <person name="Young S."/>
            <person name="Walker B.J."/>
            <person name="Lander E.S."/>
            <person name="Lindblad-Toh K."/>
        </authorList>
    </citation>
    <scope>NUCLEOTIDE SEQUENCE [LARGE SCALE GENOMIC DNA]</scope>
</reference>
<keyword evidence="5 9" id="KW-0732">Signal</keyword>
<comment type="subcellular location">
    <subcellularLocation>
        <location evidence="1">Cell membrane</location>
        <topology evidence="1">Lipid-anchor</topology>
        <topology evidence="1">GPI-anchor</topology>
    </subcellularLocation>
</comment>
<dbReference type="InterPro" id="IPR026144">
    <property type="entry name" value="Neuritin_fam"/>
</dbReference>
<feature type="chain" id="PRO_5004867293" evidence="9">
    <location>
        <begin position="23"/>
        <end position="156"/>
    </location>
</feature>